<feature type="domain" description="Myb-like" evidence="10">
    <location>
        <begin position="60"/>
        <end position="110"/>
    </location>
</feature>
<evidence type="ECO:0000256" key="1">
    <source>
        <dbReference type="ARBA" id="ARBA00004123"/>
    </source>
</evidence>
<comment type="caution">
    <text evidence="12">The sequence shown here is derived from an EMBL/GenBank/DDBJ whole genome shotgun (WGS) entry which is preliminary data.</text>
</comment>
<dbReference type="Pfam" id="PF00249">
    <property type="entry name" value="Myb_DNA-binding"/>
    <property type="match status" value="2"/>
</dbReference>
<keyword evidence="13" id="KW-1185">Reference proteome</keyword>
<dbReference type="AlphaFoldDB" id="A0AAD6L5V5"/>
<evidence type="ECO:0000256" key="8">
    <source>
        <dbReference type="ARBA" id="ARBA00083772"/>
    </source>
</evidence>
<dbReference type="CDD" id="cd00167">
    <property type="entry name" value="SANT"/>
    <property type="match status" value="2"/>
</dbReference>
<evidence type="ECO:0000259" key="11">
    <source>
        <dbReference type="PROSITE" id="PS51294"/>
    </source>
</evidence>
<accession>A0AAD6L5V5</accession>
<comment type="subcellular location">
    <subcellularLocation>
        <location evidence="1">Nucleus</location>
    </subcellularLocation>
</comment>
<feature type="domain" description="Myb-like" evidence="10">
    <location>
        <begin position="7"/>
        <end position="59"/>
    </location>
</feature>
<keyword evidence="7" id="KW-0539">Nucleus</keyword>
<dbReference type="Gene3D" id="1.10.10.60">
    <property type="entry name" value="Homeodomain-like"/>
    <property type="match status" value="2"/>
</dbReference>
<evidence type="ECO:0000313" key="13">
    <source>
        <dbReference type="Proteomes" id="UP001162972"/>
    </source>
</evidence>
<evidence type="ECO:0000256" key="4">
    <source>
        <dbReference type="ARBA" id="ARBA00023125"/>
    </source>
</evidence>
<reference evidence="12 13" key="1">
    <citation type="journal article" date="2023" name="Int. J. Mol. Sci.">
        <title>De Novo Assembly and Annotation of 11 Diverse Shrub Willow (Salix) Genomes Reveals Novel Gene Organization in Sex-Linked Regions.</title>
        <authorList>
            <person name="Hyden B."/>
            <person name="Feng K."/>
            <person name="Yates T.B."/>
            <person name="Jawdy S."/>
            <person name="Cereghino C."/>
            <person name="Smart L.B."/>
            <person name="Muchero W."/>
        </authorList>
    </citation>
    <scope>NUCLEOTIDE SEQUENCE [LARGE SCALE GENOMIC DNA]</scope>
    <source>
        <tissue evidence="12">Shoot tip</tissue>
    </source>
</reference>
<dbReference type="FunFam" id="1.10.10.60:FF:000001">
    <property type="entry name" value="MYB-related transcription factor"/>
    <property type="match status" value="1"/>
</dbReference>
<name>A0AAD6L5V5_9ROSI</name>
<evidence type="ECO:0000256" key="2">
    <source>
        <dbReference type="ARBA" id="ARBA00022737"/>
    </source>
</evidence>
<gene>
    <name evidence="12" type="ORF">OIU84_000940</name>
</gene>
<feature type="domain" description="HTH myb-type" evidence="11">
    <location>
        <begin position="60"/>
        <end position="114"/>
    </location>
</feature>
<dbReference type="PROSITE" id="PS50090">
    <property type="entry name" value="MYB_LIKE"/>
    <property type="match status" value="2"/>
</dbReference>
<dbReference type="GO" id="GO:0005634">
    <property type="term" value="C:nucleus"/>
    <property type="evidence" value="ECO:0007669"/>
    <property type="project" value="UniProtKB-SubCell"/>
</dbReference>
<feature type="domain" description="HTH myb-type" evidence="11">
    <location>
        <begin position="7"/>
        <end position="59"/>
    </location>
</feature>
<evidence type="ECO:0000256" key="7">
    <source>
        <dbReference type="ARBA" id="ARBA00023242"/>
    </source>
</evidence>
<sequence length="223" mass="25278">MERKEAKPKVRKGLWKPDEDLVLKTYVETHGEGNWSTVSKKSGLMRGGKSCRLRWKNYLRPNIKRGGMSQEEEDMIIRMHKLLGNRWSLIAGRLPGRTDNEVKNYWNTHLNKRLPSGKRMSTDSTPDQNKSKRLRVLGGSQPAGNTIPAGSTEELEGKSQEKGERSAVSDVRTQQAAQSMMNYYIESPMVPDNNATFVFDDEPFLAYWDSFVLFESIGCGGDC</sequence>
<evidence type="ECO:0000259" key="10">
    <source>
        <dbReference type="PROSITE" id="PS50090"/>
    </source>
</evidence>
<dbReference type="GO" id="GO:0030154">
    <property type="term" value="P:cell differentiation"/>
    <property type="evidence" value="ECO:0007669"/>
    <property type="project" value="TreeGrafter"/>
</dbReference>
<protein>
    <recommendedName>
        <fullName evidence="8">Myb-related protein 123</fullName>
    </recommendedName>
</protein>
<keyword evidence="5" id="KW-0010">Activator</keyword>
<dbReference type="FunFam" id="1.10.10.60:FF:000302">
    <property type="entry name" value="Transcription factor TT2"/>
    <property type="match status" value="1"/>
</dbReference>
<feature type="compositionally biased region" description="Basic and acidic residues" evidence="9">
    <location>
        <begin position="155"/>
        <end position="167"/>
    </location>
</feature>
<keyword evidence="4" id="KW-0238">DNA-binding</keyword>
<evidence type="ECO:0000256" key="3">
    <source>
        <dbReference type="ARBA" id="ARBA00023015"/>
    </source>
</evidence>
<dbReference type="InterPro" id="IPR017930">
    <property type="entry name" value="Myb_dom"/>
</dbReference>
<dbReference type="PANTHER" id="PTHR47998">
    <property type="entry name" value="TRANSCRIPTION FACTOR MYB51-LIKE ISOFORM X1"/>
    <property type="match status" value="1"/>
</dbReference>
<keyword evidence="6" id="KW-0804">Transcription</keyword>
<dbReference type="GO" id="GO:0006355">
    <property type="term" value="P:regulation of DNA-templated transcription"/>
    <property type="evidence" value="ECO:0007669"/>
    <property type="project" value="TreeGrafter"/>
</dbReference>
<keyword evidence="3" id="KW-0805">Transcription regulation</keyword>
<dbReference type="GO" id="GO:0000976">
    <property type="term" value="F:transcription cis-regulatory region binding"/>
    <property type="evidence" value="ECO:0007669"/>
    <property type="project" value="TreeGrafter"/>
</dbReference>
<evidence type="ECO:0000256" key="5">
    <source>
        <dbReference type="ARBA" id="ARBA00023159"/>
    </source>
</evidence>
<feature type="region of interest" description="Disordered" evidence="9">
    <location>
        <begin position="110"/>
        <end position="171"/>
    </location>
</feature>
<dbReference type="InterPro" id="IPR015495">
    <property type="entry name" value="Myb_TF_plants"/>
</dbReference>
<evidence type="ECO:0000256" key="6">
    <source>
        <dbReference type="ARBA" id="ARBA00023163"/>
    </source>
</evidence>
<dbReference type="PANTHER" id="PTHR47998:SF43">
    <property type="entry name" value="TRANSCRIPTION FACTOR MYB82"/>
    <property type="match status" value="1"/>
</dbReference>
<dbReference type="SUPFAM" id="SSF46689">
    <property type="entry name" value="Homeodomain-like"/>
    <property type="match status" value="1"/>
</dbReference>
<organism evidence="12 13">
    <name type="scientific">Salix udensis</name>
    <dbReference type="NCBI Taxonomy" id="889485"/>
    <lineage>
        <taxon>Eukaryota</taxon>
        <taxon>Viridiplantae</taxon>
        <taxon>Streptophyta</taxon>
        <taxon>Embryophyta</taxon>
        <taxon>Tracheophyta</taxon>
        <taxon>Spermatophyta</taxon>
        <taxon>Magnoliopsida</taxon>
        <taxon>eudicotyledons</taxon>
        <taxon>Gunneridae</taxon>
        <taxon>Pentapetalae</taxon>
        <taxon>rosids</taxon>
        <taxon>fabids</taxon>
        <taxon>Malpighiales</taxon>
        <taxon>Salicaceae</taxon>
        <taxon>Saliceae</taxon>
        <taxon>Salix</taxon>
    </lineage>
</organism>
<dbReference type="EMBL" id="JAPFFJ010000001">
    <property type="protein sequence ID" value="KAJ6435812.1"/>
    <property type="molecule type" value="Genomic_DNA"/>
</dbReference>
<dbReference type="Proteomes" id="UP001162972">
    <property type="component" value="Chromosome 18"/>
</dbReference>
<dbReference type="InterPro" id="IPR001005">
    <property type="entry name" value="SANT/Myb"/>
</dbReference>
<keyword evidence="2" id="KW-0677">Repeat</keyword>
<proteinExistence type="predicted"/>
<dbReference type="PROSITE" id="PS51294">
    <property type="entry name" value="HTH_MYB"/>
    <property type="match status" value="2"/>
</dbReference>
<dbReference type="SMART" id="SM00717">
    <property type="entry name" value="SANT"/>
    <property type="match status" value="2"/>
</dbReference>
<dbReference type="InterPro" id="IPR009057">
    <property type="entry name" value="Homeodomain-like_sf"/>
</dbReference>
<evidence type="ECO:0000313" key="12">
    <source>
        <dbReference type="EMBL" id="KAJ6435812.1"/>
    </source>
</evidence>
<evidence type="ECO:0000256" key="9">
    <source>
        <dbReference type="SAM" id="MobiDB-lite"/>
    </source>
</evidence>